<dbReference type="EMBL" id="MN732867">
    <property type="protein sequence ID" value="QGZ16394.1"/>
    <property type="molecule type" value="Genomic_DNA"/>
</dbReference>
<evidence type="ECO:0000313" key="2">
    <source>
        <dbReference type="Proteomes" id="UP000433183"/>
    </source>
</evidence>
<reference evidence="1 2" key="1">
    <citation type="submission" date="2019-11" db="EMBL/GenBank/DDBJ databases">
        <title>Characterization of a new Erwinia amylovora bacteriophage.</title>
        <authorList>
            <person name="Valentovich L.N."/>
            <person name="Akhremchuk A.E."/>
            <person name="Besarab N.V."/>
            <person name="Lagonenko A.L."/>
        </authorList>
    </citation>
    <scope>NUCLEOTIDE SEQUENCE [LARGE SCALE GENOMIC DNA]</scope>
</reference>
<sequence>MSLERKIDKALWKFWQAAHEVSWYVFGDLPFTWDLKHKRNMAYWRYTLHTDK</sequence>
<dbReference type="Proteomes" id="UP000433183">
    <property type="component" value="Segment"/>
</dbReference>
<protein>
    <submittedName>
        <fullName evidence="1">Uncharacterized protein</fullName>
    </submittedName>
</protein>
<proteinExistence type="predicted"/>
<name>A0A6B9J8I0_9CAUD</name>
<keyword evidence="2" id="KW-1185">Reference proteome</keyword>
<gene>
    <name evidence="1" type="ORF">Hena1_02440</name>
</gene>
<accession>A0A6B9J8I0</accession>
<organism evidence="1 2">
    <name type="scientific">Erwinia phage Hena1</name>
    <dbReference type="NCBI Taxonomy" id="2678601"/>
    <lineage>
        <taxon>Viruses</taxon>
        <taxon>Duplodnaviria</taxon>
        <taxon>Heunggongvirae</taxon>
        <taxon>Uroviricota</taxon>
        <taxon>Caudoviricetes</taxon>
        <taxon>Vequintavirinae</taxon>
        <taxon>Henunavirus</taxon>
        <taxon>Henunavirus hena1</taxon>
    </lineage>
</organism>
<evidence type="ECO:0000313" key="1">
    <source>
        <dbReference type="EMBL" id="QGZ16394.1"/>
    </source>
</evidence>